<sequence>MTLAVSAPGYTGEEHKKFMALYQASKTLDSKVGGADDKTNGRDEEQDPFQGLGVKCIGVLGQLALDPTPVALNREIGVFLITRVAEAKEKRIGRFKDGAGSKFEIKGAEDIRKARKEAEKKRAKNARPS</sequence>
<feature type="region of interest" description="Disordered" evidence="1">
    <location>
        <begin position="110"/>
        <end position="129"/>
    </location>
</feature>
<evidence type="ECO:0000313" key="3">
    <source>
        <dbReference type="Proteomes" id="UP000044602"/>
    </source>
</evidence>
<reference evidence="2 3" key="1">
    <citation type="submission" date="2015-05" db="EMBL/GenBank/DDBJ databases">
        <authorList>
            <person name="Wang D.B."/>
            <person name="Wang M."/>
        </authorList>
    </citation>
    <scope>NUCLEOTIDE SEQUENCE [LARGE SCALE GENOMIC DNA]</scope>
    <source>
        <strain evidence="2">VL1</strain>
    </source>
</reference>
<dbReference type="EMBL" id="CVQH01002403">
    <property type="protein sequence ID" value="CRK10747.1"/>
    <property type="molecule type" value="Genomic_DNA"/>
</dbReference>
<dbReference type="STRING" id="100787.A0A0G4KMJ2"/>
<keyword evidence="3" id="KW-1185">Reference proteome</keyword>
<evidence type="ECO:0000313" key="2">
    <source>
        <dbReference type="EMBL" id="CRK10747.1"/>
    </source>
</evidence>
<gene>
    <name evidence="2" type="ORF">BN1708_017105</name>
</gene>
<name>A0A0G4KMJ2_VERLO</name>
<evidence type="ECO:0000256" key="1">
    <source>
        <dbReference type="SAM" id="MobiDB-lite"/>
    </source>
</evidence>
<accession>A0A0G4KMJ2</accession>
<dbReference type="InterPro" id="IPR011989">
    <property type="entry name" value="ARM-like"/>
</dbReference>
<dbReference type="Gene3D" id="1.25.10.10">
    <property type="entry name" value="Leucine-rich Repeat Variant"/>
    <property type="match status" value="1"/>
</dbReference>
<protein>
    <submittedName>
        <fullName evidence="2">Uncharacterized protein</fullName>
    </submittedName>
</protein>
<proteinExistence type="predicted"/>
<feature type="compositionally biased region" description="Basic and acidic residues" evidence="1">
    <location>
        <begin position="110"/>
        <end position="120"/>
    </location>
</feature>
<dbReference type="Proteomes" id="UP000044602">
    <property type="component" value="Unassembled WGS sequence"/>
</dbReference>
<feature type="non-terminal residue" evidence="2">
    <location>
        <position position="129"/>
    </location>
</feature>
<dbReference type="AlphaFoldDB" id="A0A0G4KMJ2"/>
<organism evidence="2 3">
    <name type="scientific">Verticillium longisporum</name>
    <name type="common">Verticillium dahliae var. longisporum</name>
    <dbReference type="NCBI Taxonomy" id="100787"/>
    <lineage>
        <taxon>Eukaryota</taxon>
        <taxon>Fungi</taxon>
        <taxon>Dikarya</taxon>
        <taxon>Ascomycota</taxon>
        <taxon>Pezizomycotina</taxon>
        <taxon>Sordariomycetes</taxon>
        <taxon>Hypocreomycetidae</taxon>
        <taxon>Glomerellales</taxon>
        <taxon>Plectosphaerellaceae</taxon>
        <taxon>Verticillium</taxon>
    </lineage>
</organism>